<gene>
    <name evidence="4" type="ORF">GYMLUDRAFT_86084</name>
</gene>
<evidence type="ECO:0000256" key="1">
    <source>
        <dbReference type="SAM" id="MobiDB-lite"/>
    </source>
</evidence>
<feature type="compositionally biased region" description="Basic and acidic residues" evidence="1">
    <location>
        <begin position="511"/>
        <end position="522"/>
    </location>
</feature>
<organism evidence="4 5">
    <name type="scientific">Collybiopsis luxurians FD-317 M1</name>
    <dbReference type="NCBI Taxonomy" id="944289"/>
    <lineage>
        <taxon>Eukaryota</taxon>
        <taxon>Fungi</taxon>
        <taxon>Dikarya</taxon>
        <taxon>Basidiomycota</taxon>
        <taxon>Agaricomycotina</taxon>
        <taxon>Agaricomycetes</taxon>
        <taxon>Agaricomycetidae</taxon>
        <taxon>Agaricales</taxon>
        <taxon>Marasmiineae</taxon>
        <taxon>Omphalotaceae</taxon>
        <taxon>Collybiopsis</taxon>
        <taxon>Collybiopsis luxurians</taxon>
    </lineage>
</organism>
<keyword evidence="2" id="KW-0812">Transmembrane</keyword>
<dbReference type="EMBL" id="KN834781">
    <property type="protein sequence ID" value="KIK59172.1"/>
    <property type="molecule type" value="Genomic_DNA"/>
</dbReference>
<feature type="compositionally biased region" description="Basic residues" evidence="1">
    <location>
        <begin position="356"/>
        <end position="367"/>
    </location>
</feature>
<protein>
    <submittedName>
        <fullName evidence="4">Uncharacterized protein</fullName>
    </submittedName>
</protein>
<evidence type="ECO:0000256" key="3">
    <source>
        <dbReference type="SAM" id="SignalP"/>
    </source>
</evidence>
<feature type="compositionally biased region" description="Polar residues" evidence="1">
    <location>
        <begin position="482"/>
        <end position="505"/>
    </location>
</feature>
<sequence>MKSASSLAMALATFHGLVAAASVAVPPTLSTFPIEAASTSTSSAPAGTPAFIFNKLPSSEIETCSTNFTISWLWGYDGALPAKGFTLSVTNINVTQQAPPSTLSSSSSFTFSSLLSQTGDPFSVINLQLIPSVAKGSILSTGTVSAAPGASTPLSGFIESWTTSLNPRTQNNFTWNNVNLPQAWYRILVTATDAGNTEGIWSAFNAASDPFFIQNGSDTSCLSLLDSSTSDSSGNTANSSPSKHLNRGAIGGGVVGAIAAVAVILGAYWIYRQSRRRKAMNSLNATYADDSPHPNIDQWGALNSFDPKSKEAGLDPTIALNTPVTSRQQQPSEFSLGNIGFAALSLVRRPLSTHTVRPKRPTRRSKHNSTGSTESTGAMMTSFLSHSSFSATSFVHGHFDPYNSRGVEESGLEMGVSPNSSSLNRDESQQLETFVSSIDSLGSGAPGAEAIPVGYQWSPLATPLPSQPASRRDSRSRSTTSLPSAKRTSSSTDMRSKYQIGSPTSPRLPRHVPEVPRNDFTIKHQKRGSSPDATAYTLGGGNSDDSQVILTRSSKGSIRRKPVPSYEINGLPADSPVLPDHPYPGTTSTQAVNPATPKRRPLPVPPTSESSLSSYPSSQRLHQPSVHSLKHTNSIRSLGLLRKMEGDLTGYGTALGREGGKQMHELIPDMPPMQS</sequence>
<evidence type="ECO:0000313" key="4">
    <source>
        <dbReference type="EMBL" id="KIK59172.1"/>
    </source>
</evidence>
<keyword evidence="5" id="KW-1185">Reference proteome</keyword>
<feature type="region of interest" description="Disordered" evidence="1">
    <location>
        <begin position="652"/>
        <end position="675"/>
    </location>
</feature>
<dbReference type="AlphaFoldDB" id="A0A0D0CKZ6"/>
<feature type="compositionally biased region" description="Polar residues" evidence="1">
    <location>
        <begin position="368"/>
        <end position="377"/>
    </location>
</feature>
<feature type="signal peptide" evidence="3">
    <location>
        <begin position="1"/>
        <end position="20"/>
    </location>
</feature>
<reference evidence="4 5" key="1">
    <citation type="submission" date="2014-04" db="EMBL/GenBank/DDBJ databases">
        <title>Evolutionary Origins and Diversification of the Mycorrhizal Mutualists.</title>
        <authorList>
            <consortium name="DOE Joint Genome Institute"/>
            <consortium name="Mycorrhizal Genomics Consortium"/>
            <person name="Kohler A."/>
            <person name="Kuo A."/>
            <person name="Nagy L.G."/>
            <person name="Floudas D."/>
            <person name="Copeland A."/>
            <person name="Barry K.W."/>
            <person name="Cichocki N."/>
            <person name="Veneault-Fourrey C."/>
            <person name="LaButti K."/>
            <person name="Lindquist E.A."/>
            <person name="Lipzen A."/>
            <person name="Lundell T."/>
            <person name="Morin E."/>
            <person name="Murat C."/>
            <person name="Riley R."/>
            <person name="Ohm R."/>
            <person name="Sun H."/>
            <person name="Tunlid A."/>
            <person name="Henrissat B."/>
            <person name="Grigoriev I.V."/>
            <person name="Hibbett D.S."/>
            <person name="Martin F."/>
        </authorList>
    </citation>
    <scope>NUCLEOTIDE SEQUENCE [LARGE SCALE GENOMIC DNA]</scope>
    <source>
        <strain evidence="4 5">FD-317 M1</strain>
    </source>
</reference>
<feature type="region of interest" description="Disordered" evidence="1">
    <location>
        <begin position="462"/>
        <end position="630"/>
    </location>
</feature>
<feature type="region of interest" description="Disordered" evidence="1">
    <location>
        <begin position="352"/>
        <end position="377"/>
    </location>
</feature>
<feature type="region of interest" description="Disordered" evidence="1">
    <location>
        <begin position="409"/>
        <end position="430"/>
    </location>
</feature>
<evidence type="ECO:0000256" key="2">
    <source>
        <dbReference type="SAM" id="Phobius"/>
    </source>
</evidence>
<dbReference type="HOGENOM" id="CLU_504363_0_0_1"/>
<accession>A0A0D0CKZ6</accession>
<keyword evidence="2" id="KW-1133">Transmembrane helix</keyword>
<feature type="compositionally biased region" description="Polar residues" evidence="1">
    <location>
        <begin position="619"/>
        <end position="630"/>
    </location>
</feature>
<feature type="compositionally biased region" description="Basic and acidic residues" evidence="1">
    <location>
        <begin position="658"/>
        <end position="667"/>
    </location>
</feature>
<feature type="compositionally biased region" description="Polar residues" evidence="1">
    <location>
        <begin position="543"/>
        <end position="556"/>
    </location>
</feature>
<evidence type="ECO:0000313" key="5">
    <source>
        <dbReference type="Proteomes" id="UP000053593"/>
    </source>
</evidence>
<keyword evidence="3" id="KW-0732">Signal</keyword>
<name>A0A0D0CKZ6_9AGAR</name>
<feature type="chain" id="PRO_5002225315" evidence="3">
    <location>
        <begin position="21"/>
        <end position="675"/>
    </location>
</feature>
<feature type="transmembrane region" description="Helical" evidence="2">
    <location>
        <begin position="249"/>
        <end position="271"/>
    </location>
</feature>
<keyword evidence="2" id="KW-0472">Membrane</keyword>
<proteinExistence type="predicted"/>
<dbReference type="Proteomes" id="UP000053593">
    <property type="component" value="Unassembled WGS sequence"/>
</dbReference>
<feature type="compositionally biased region" description="Low complexity" evidence="1">
    <location>
        <begin position="607"/>
        <end position="618"/>
    </location>
</feature>